<organism evidence="1 2">
    <name type="scientific">Cichorium intybus</name>
    <name type="common">Chicory</name>
    <dbReference type="NCBI Taxonomy" id="13427"/>
    <lineage>
        <taxon>Eukaryota</taxon>
        <taxon>Viridiplantae</taxon>
        <taxon>Streptophyta</taxon>
        <taxon>Embryophyta</taxon>
        <taxon>Tracheophyta</taxon>
        <taxon>Spermatophyta</taxon>
        <taxon>Magnoliopsida</taxon>
        <taxon>eudicotyledons</taxon>
        <taxon>Gunneridae</taxon>
        <taxon>Pentapetalae</taxon>
        <taxon>asterids</taxon>
        <taxon>campanulids</taxon>
        <taxon>Asterales</taxon>
        <taxon>Asteraceae</taxon>
        <taxon>Cichorioideae</taxon>
        <taxon>Cichorieae</taxon>
        <taxon>Cichoriinae</taxon>
        <taxon>Cichorium</taxon>
    </lineage>
</organism>
<protein>
    <submittedName>
        <fullName evidence="1">Uncharacterized protein</fullName>
    </submittedName>
</protein>
<dbReference type="Proteomes" id="UP001055811">
    <property type="component" value="Linkage Group LG07"/>
</dbReference>
<keyword evidence="2" id="KW-1185">Reference proteome</keyword>
<evidence type="ECO:0000313" key="1">
    <source>
        <dbReference type="EMBL" id="KAI3709567.1"/>
    </source>
</evidence>
<proteinExistence type="predicted"/>
<dbReference type="EMBL" id="CM042015">
    <property type="protein sequence ID" value="KAI3709567.1"/>
    <property type="molecule type" value="Genomic_DNA"/>
</dbReference>
<sequence length="321" mass="35779">MHFVRRFFGFGFLISGLDGVDPASPVWPIWMLDFASLSFHHRSSTPPSSWRHRETISMKRLTATDAGIVNPYRCGEEIACCLIRSTPMSARKSMGPDVHISFPASVCTLLRNLSDKLYEKRKNAAVEVEGIIKQLIVAGDDDKINAMINLLTHEFTSSNQTSHRKGGLIGLAAITVGLSAEAAQHLEEIVPPVINSFSHQHSKFRYYACEALYNIAKVVRGDFIVFFNQIFDALCKLSADSDPNVESAAHLLDRLVKCWTADSVPDIDMLGFLPDFLDGLFNMLSDSSHEIRQQADSALSEFLQEIKNSPVRLLYKSDIIS</sequence>
<reference evidence="1 2" key="2">
    <citation type="journal article" date="2022" name="Mol. Ecol. Resour.">
        <title>The genomes of chicory, endive, great burdock and yacon provide insights into Asteraceae paleo-polyploidization history and plant inulin production.</title>
        <authorList>
            <person name="Fan W."/>
            <person name="Wang S."/>
            <person name="Wang H."/>
            <person name="Wang A."/>
            <person name="Jiang F."/>
            <person name="Liu H."/>
            <person name="Zhao H."/>
            <person name="Xu D."/>
            <person name="Zhang Y."/>
        </authorList>
    </citation>
    <scope>NUCLEOTIDE SEQUENCE [LARGE SCALE GENOMIC DNA]</scope>
    <source>
        <strain evidence="2">cv. Punajuju</strain>
        <tissue evidence="1">Leaves</tissue>
    </source>
</reference>
<reference evidence="2" key="1">
    <citation type="journal article" date="2022" name="Mol. Ecol. Resour.">
        <title>The genomes of chicory, endive, great burdock and yacon provide insights into Asteraceae palaeo-polyploidization history and plant inulin production.</title>
        <authorList>
            <person name="Fan W."/>
            <person name="Wang S."/>
            <person name="Wang H."/>
            <person name="Wang A."/>
            <person name="Jiang F."/>
            <person name="Liu H."/>
            <person name="Zhao H."/>
            <person name="Xu D."/>
            <person name="Zhang Y."/>
        </authorList>
    </citation>
    <scope>NUCLEOTIDE SEQUENCE [LARGE SCALE GENOMIC DNA]</scope>
    <source>
        <strain evidence="2">cv. Punajuju</strain>
    </source>
</reference>
<accession>A0ACB9AH74</accession>
<gene>
    <name evidence="1" type="ORF">L2E82_39333</name>
</gene>
<comment type="caution">
    <text evidence="1">The sequence shown here is derived from an EMBL/GenBank/DDBJ whole genome shotgun (WGS) entry which is preliminary data.</text>
</comment>
<name>A0ACB9AH74_CICIN</name>
<evidence type="ECO:0000313" key="2">
    <source>
        <dbReference type="Proteomes" id="UP001055811"/>
    </source>
</evidence>